<dbReference type="Gene3D" id="3.40.50.10140">
    <property type="entry name" value="Toll/interleukin-1 receptor homology (TIR) domain"/>
    <property type="match status" value="1"/>
</dbReference>
<dbReference type="RefSeq" id="WP_156729760.1">
    <property type="nucleotide sequence ID" value="NZ_CACRSZ010000049.1"/>
</dbReference>
<organism evidence="2">
    <name type="scientific">Bacteroides faecis</name>
    <dbReference type="NCBI Taxonomy" id="674529"/>
    <lineage>
        <taxon>Bacteria</taxon>
        <taxon>Pseudomonadati</taxon>
        <taxon>Bacteroidota</taxon>
        <taxon>Bacteroidia</taxon>
        <taxon>Bacteroidales</taxon>
        <taxon>Bacteroidaceae</taxon>
        <taxon>Bacteroides</taxon>
    </lineage>
</organism>
<dbReference type="Gene3D" id="1.25.40.10">
    <property type="entry name" value="Tetratricopeptide repeat domain"/>
    <property type="match status" value="1"/>
</dbReference>
<dbReference type="SUPFAM" id="SSF52540">
    <property type="entry name" value="P-loop containing nucleoside triphosphate hydrolases"/>
    <property type="match status" value="1"/>
</dbReference>
<sequence length="791" mass="92768">MKKAFLSHSSSDKVSYVEKVAKRLGAKAIIDSMCFEDGMKNMEEIVRNMELSDLFVIFISRASLNSKWVKTELQMARKYERDGVISRIYPIIIEPKLRHDDPIFAENKLEWLTTEYNLKYNARPATAARRITQRLIELTWEEDALTKNDKLFFSGRNDLIGNIEDRLNDYDLAYPEAVIASGIPHIGRRSLLAHCFRKYGLYTESYTPSNIHLSGRQGIDDFILGINGLAIANEIPCDNLLAKSNEQKLVELSNAISEISESKDTILIIDDGAIVLKNGELSEWFEKLLVNQQENTRTLFQVVSRFRLYKKGWLNKHKPFVFAVDVPELNEKDRKGLLKQMLEKNGIKLSPEQFNNISSQLKGLPEEVFYIIEVIKDKGVEYLTSHLSIISDFRSERIISVIKEIRQEERDFQFLNLLAQFPSFSFEFLSKIETDESYSIKTLEKLSLLNILEYIGSKDYMRINDAVADYISRLHIEIIDTYKEKIETLANSYVKQSMLDFTDLSEFYFIAKEILYSGKNLPEQYLIPSILLNTIADTYERKRDFQKVILLAERILANREIKDQNILRETRYWLCLALARERNSDRFFEELHGFDNTEKNFLLGFYHRLMGNIDISIDYILKSLEYRPNFKRAKSELVNAYISNEDYSSAIDMAEEAYEYAKNNPYNIHNYLRCLIITRSNEQELIERLLEELQVINTEKSNEMYLLTKARFLSISLDKKAYDLINEALNCYKDSFYPILAMLEISERFKDVESLEKYFKELEKMALRRTWLSKNVQLWRQRLKELRNSKH</sequence>
<reference evidence="2" key="1">
    <citation type="submission" date="2019-11" db="EMBL/GenBank/DDBJ databases">
        <authorList>
            <person name="Feng L."/>
        </authorList>
    </citation>
    <scope>NUCLEOTIDE SEQUENCE</scope>
    <source>
        <strain evidence="2">BfaecisLFYP10</strain>
    </source>
</reference>
<evidence type="ECO:0000259" key="1">
    <source>
        <dbReference type="Pfam" id="PF13676"/>
    </source>
</evidence>
<dbReference type="InterPro" id="IPR000157">
    <property type="entry name" value="TIR_dom"/>
</dbReference>
<gene>
    <name evidence="2" type="ORF">BFLFYP10_01964</name>
</gene>
<dbReference type="AlphaFoldDB" id="A0A6N2V4D8"/>
<feature type="domain" description="TIR" evidence="1">
    <location>
        <begin position="5"/>
        <end position="112"/>
    </location>
</feature>
<dbReference type="Pfam" id="PF13676">
    <property type="entry name" value="TIR_2"/>
    <property type="match status" value="1"/>
</dbReference>
<dbReference type="InterPro" id="IPR027417">
    <property type="entry name" value="P-loop_NTPase"/>
</dbReference>
<dbReference type="InterPro" id="IPR035897">
    <property type="entry name" value="Toll_tir_struct_dom_sf"/>
</dbReference>
<dbReference type="SUPFAM" id="SSF52200">
    <property type="entry name" value="Toll/Interleukin receptor TIR domain"/>
    <property type="match status" value="1"/>
</dbReference>
<dbReference type="EMBL" id="CACRSZ010000049">
    <property type="protein sequence ID" value="VYT24457.1"/>
    <property type="molecule type" value="Genomic_DNA"/>
</dbReference>
<dbReference type="SUPFAM" id="SSF48452">
    <property type="entry name" value="TPR-like"/>
    <property type="match status" value="1"/>
</dbReference>
<proteinExistence type="predicted"/>
<name>A0A6N2V4D8_9BACE</name>
<accession>A0A6N2V4D8</accession>
<dbReference type="InterPro" id="IPR011990">
    <property type="entry name" value="TPR-like_helical_dom_sf"/>
</dbReference>
<evidence type="ECO:0000313" key="2">
    <source>
        <dbReference type="EMBL" id="VYT24457.1"/>
    </source>
</evidence>
<dbReference type="GO" id="GO:0007165">
    <property type="term" value="P:signal transduction"/>
    <property type="evidence" value="ECO:0007669"/>
    <property type="project" value="InterPro"/>
</dbReference>
<protein>
    <recommendedName>
        <fullName evidence="1">TIR domain-containing protein</fullName>
    </recommendedName>
</protein>